<feature type="region of interest" description="Disordered" evidence="1">
    <location>
        <begin position="51"/>
        <end position="71"/>
    </location>
</feature>
<evidence type="ECO:0000313" key="2">
    <source>
        <dbReference type="RefSeq" id="XP_001391228.3"/>
    </source>
</evidence>
<dbReference type="KEGG" id="ang:An07g01410"/>
<accession>A0AAJ6QC42</accession>
<protein>
    <submittedName>
        <fullName evidence="2">Uncharacterized protein</fullName>
    </submittedName>
</protein>
<evidence type="ECO:0000256" key="1">
    <source>
        <dbReference type="SAM" id="MobiDB-lite"/>
    </source>
</evidence>
<feature type="compositionally biased region" description="Polar residues" evidence="1">
    <location>
        <begin position="53"/>
        <end position="71"/>
    </location>
</feature>
<organism evidence="2">
    <name type="scientific">Aspergillus niger</name>
    <dbReference type="NCBI Taxonomy" id="5061"/>
    <lineage>
        <taxon>Eukaryota</taxon>
        <taxon>Fungi</taxon>
        <taxon>Dikarya</taxon>
        <taxon>Ascomycota</taxon>
        <taxon>Pezizomycotina</taxon>
        <taxon>Eurotiomycetes</taxon>
        <taxon>Eurotiomycetidae</taxon>
        <taxon>Eurotiales</taxon>
        <taxon>Aspergillaceae</taxon>
        <taxon>Aspergillus</taxon>
        <taxon>Aspergillus subgen. Circumdati</taxon>
    </lineage>
</organism>
<sequence length="146" mass="16477">MEGWVESERSGCGGIKGWFFIMSSTTTTTTTTTAVEASTLSILSDYEIHHTGSETQPQPQTARDSTPTVSQPVNWPSHYRRIPSYRPVNRSLSYEERSAGTSPVEYVFIQSMLHGVWLNASVARLWRFTGGRINDKIFHYEIGGEW</sequence>
<reference evidence="2" key="1">
    <citation type="submission" date="2025-02" db="EMBL/GenBank/DDBJ databases">
        <authorList>
            <consortium name="NCBI Genome Project"/>
        </authorList>
    </citation>
    <scope>NUCLEOTIDE SEQUENCE</scope>
</reference>
<name>A0AAJ6QC42_ASPNG</name>
<reference evidence="2" key="2">
    <citation type="submission" date="2025-08" db="UniProtKB">
        <authorList>
            <consortium name="RefSeq"/>
        </authorList>
    </citation>
    <scope>IDENTIFICATION</scope>
</reference>
<dbReference type="AlphaFoldDB" id="A0AAJ6QC42"/>
<gene>
    <name evidence="2" type="ORF">An07g01410</name>
</gene>
<proteinExistence type="predicted"/>
<dbReference type="RefSeq" id="XP_001391228.3">
    <property type="nucleotide sequence ID" value="XM_001391191.3"/>
</dbReference>
<dbReference type="GeneID" id="4981408"/>